<dbReference type="InterPro" id="IPR002636">
    <property type="entry name" value="DUF29"/>
</dbReference>
<evidence type="ECO:0000313" key="2">
    <source>
        <dbReference type="Proteomes" id="UP000239001"/>
    </source>
</evidence>
<dbReference type="AlphaFoldDB" id="A0A2T1M3E6"/>
<dbReference type="Proteomes" id="UP000239001">
    <property type="component" value="Unassembled WGS sequence"/>
</dbReference>
<protein>
    <submittedName>
        <fullName evidence="1">DUF29 domain-containing protein</fullName>
    </submittedName>
</protein>
<dbReference type="Pfam" id="PF01724">
    <property type="entry name" value="DUF29"/>
    <property type="match status" value="1"/>
</dbReference>
<dbReference type="RefSeq" id="WP_106454986.1">
    <property type="nucleotide sequence ID" value="NZ_PXOH01000001.1"/>
</dbReference>
<organism evidence="1 2">
    <name type="scientific">Aphanothece hegewaldii CCALA 016</name>
    <dbReference type="NCBI Taxonomy" id="2107694"/>
    <lineage>
        <taxon>Bacteria</taxon>
        <taxon>Bacillati</taxon>
        <taxon>Cyanobacteriota</taxon>
        <taxon>Cyanophyceae</taxon>
        <taxon>Oscillatoriophycideae</taxon>
        <taxon>Chroococcales</taxon>
        <taxon>Aphanothecaceae</taxon>
        <taxon>Aphanothece</taxon>
    </lineage>
</organism>
<sequence length="147" mass="17329">MTTQIRTLYEQDFCLWLEETIKLLEEGRLSNVDLAHLLEELIGMSNSERSALENNLTIILMHLLKYAYQPEKRSNSWRVTIREHRRRISKAFKKSPSLKRYFAEVFEECYQDARALAADETMILLERFPAVCPFTPDESLNPDYLPN</sequence>
<dbReference type="Gene3D" id="1.20.1220.20">
    <property type="entry name" value="Uncharcterised protein PF01724"/>
    <property type="match status" value="1"/>
</dbReference>
<dbReference type="PANTHER" id="PTHR34235:SF3">
    <property type="entry name" value="SLR1203 PROTEIN"/>
    <property type="match status" value="1"/>
</dbReference>
<evidence type="ECO:0000313" key="1">
    <source>
        <dbReference type="EMBL" id="PSF39364.1"/>
    </source>
</evidence>
<accession>A0A2T1M3E6</accession>
<name>A0A2T1M3E6_9CHRO</name>
<gene>
    <name evidence="1" type="ORF">C7H19_00830</name>
</gene>
<proteinExistence type="predicted"/>
<dbReference type="EMBL" id="PXOH01000001">
    <property type="protein sequence ID" value="PSF39364.1"/>
    <property type="molecule type" value="Genomic_DNA"/>
</dbReference>
<dbReference type="OrthoDB" id="5769308at2"/>
<reference evidence="1 2" key="1">
    <citation type="submission" date="2018-03" db="EMBL/GenBank/DDBJ databases">
        <title>The ancient ancestry and fast evolution of plastids.</title>
        <authorList>
            <person name="Moore K.R."/>
            <person name="Magnabosco C."/>
            <person name="Momper L."/>
            <person name="Gold D.A."/>
            <person name="Bosak T."/>
            <person name="Fournier G.P."/>
        </authorList>
    </citation>
    <scope>NUCLEOTIDE SEQUENCE [LARGE SCALE GENOMIC DNA]</scope>
    <source>
        <strain evidence="1 2">CCALA 016</strain>
    </source>
</reference>
<keyword evidence="2" id="KW-1185">Reference proteome</keyword>
<reference evidence="1 2" key="2">
    <citation type="submission" date="2018-03" db="EMBL/GenBank/DDBJ databases">
        <authorList>
            <person name="Keele B.F."/>
        </authorList>
    </citation>
    <scope>NUCLEOTIDE SEQUENCE [LARGE SCALE GENOMIC DNA]</scope>
    <source>
        <strain evidence="1 2">CCALA 016</strain>
    </source>
</reference>
<comment type="caution">
    <text evidence="1">The sequence shown here is derived from an EMBL/GenBank/DDBJ whole genome shotgun (WGS) entry which is preliminary data.</text>
</comment>
<dbReference type="PANTHER" id="PTHR34235">
    <property type="entry name" value="SLR1203 PROTEIN-RELATED"/>
    <property type="match status" value="1"/>
</dbReference>